<keyword evidence="6 13" id="KW-0675">Receptor</keyword>
<evidence type="ECO:0000313" key="13">
    <source>
        <dbReference type="EMBL" id="KAJ3050460.1"/>
    </source>
</evidence>
<keyword evidence="3 10" id="KW-1133">Transmembrane helix</keyword>
<evidence type="ECO:0000256" key="8">
    <source>
        <dbReference type="ARBA" id="ARBA00023224"/>
    </source>
</evidence>
<feature type="domain" description="G-protein coupled receptors family 3 profile" evidence="12">
    <location>
        <begin position="832"/>
        <end position="1083"/>
    </location>
</feature>
<dbReference type="PANTHER" id="PTHR10519:SF20">
    <property type="entry name" value="G-PROTEIN COUPLED RECEPTOR 156-RELATED"/>
    <property type="match status" value="1"/>
</dbReference>
<dbReference type="Pfam" id="PF00003">
    <property type="entry name" value="7tm_3"/>
    <property type="match status" value="1"/>
</dbReference>
<keyword evidence="11" id="KW-0732">Signal</keyword>
<keyword evidence="7" id="KW-0325">Glycoprotein</keyword>
<keyword evidence="8" id="KW-0807">Transducer</keyword>
<evidence type="ECO:0000256" key="6">
    <source>
        <dbReference type="ARBA" id="ARBA00023170"/>
    </source>
</evidence>
<gene>
    <name evidence="13" type="primary">GABBR2_3</name>
    <name evidence="13" type="ORF">HK097_008594</name>
</gene>
<keyword evidence="4" id="KW-0297">G-protein coupled receptor</keyword>
<evidence type="ECO:0000259" key="12">
    <source>
        <dbReference type="PROSITE" id="PS50259"/>
    </source>
</evidence>
<keyword evidence="2 10" id="KW-0812">Transmembrane</keyword>
<reference evidence="13" key="1">
    <citation type="submission" date="2020-05" db="EMBL/GenBank/DDBJ databases">
        <title>Phylogenomic resolution of chytrid fungi.</title>
        <authorList>
            <person name="Stajich J.E."/>
            <person name="Amses K."/>
            <person name="Simmons R."/>
            <person name="Seto K."/>
            <person name="Myers J."/>
            <person name="Bonds A."/>
            <person name="Quandt C.A."/>
            <person name="Barry K."/>
            <person name="Liu P."/>
            <person name="Grigoriev I."/>
            <person name="Longcore J.E."/>
            <person name="James T.Y."/>
        </authorList>
    </citation>
    <scope>NUCLEOTIDE SEQUENCE</scope>
    <source>
        <strain evidence="13">JEL0318</strain>
    </source>
</reference>
<accession>A0AAD5SA46</accession>
<evidence type="ECO:0000256" key="5">
    <source>
        <dbReference type="ARBA" id="ARBA00023136"/>
    </source>
</evidence>
<feature type="transmembrane region" description="Helical" evidence="10">
    <location>
        <begin position="997"/>
        <end position="1015"/>
    </location>
</feature>
<dbReference type="Gene3D" id="3.40.190.10">
    <property type="entry name" value="Periplasmic binding protein-like II"/>
    <property type="match status" value="1"/>
</dbReference>
<dbReference type="GO" id="GO:0004965">
    <property type="term" value="F:G protein-coupled GABA receptor activity"/>
    <property type="evidence" value="ECO:0007669"/>
    <property type="project" value="InterPro"/>
</dbReference>
<evidence type="ECO:0000256" key="10">
    <source>
        <dbReference type="SAM" id="Phobius"/>
    </source>
</evidence>
<feature type="transmembrane region" description="Helical" evidence="10">
    <location>
        <begin position="1027"/>
        <end position="1050"/>
    </location>
</feature>
<keyword evidence="14" id="KW-1185">Reference proteome</keyword>
<feature type="transmembrane region" description="Helical" evidence="10">
    <location>
        <begin position="863"/>
        <end position="884"/>
    </location>
</feature>
<dbReference type="PANTHER" id="PTHR10519">
    <property type="entry name" value="GABA-B RECEPTOR"/>
    <property type="match status" value="1"/>
</dbReference>
<dbReference type="SUPFAM" id="SSF53850">
    <property type="entry name" value="Periplasmic binding protein-like II"/>
    <property type="match status" value="1"/>
</dbReference>
<dbReference type="AlphaFoldDB" id="A0AAD5SA46"/>
<comment type="subcellular location">
    <subcellularLocation>
        <location evidence="1">Membrane</location>
        <topology evidence="1">Multi-pass membrane protein</topology>
    </subcellularLocation>
</comment>
<feature type="transmembrane region" description="Helical" evidence="10">
    <location>
        <begin position="835"/>
        <end position="856"/>
    </location>
</feature>
<dbReference type="GO" id="GO:0007214">
    <property type="term" value="P:gamma-aminobutyric acid signaling pathway"/>
    <property type="evidence" value="ECO:0007669"/>
    <property type="project" value="TreeGrafter"/>
</dbReference>
<keyword evidence="5 10" id="KW-0472">Membrane</keyword>
<evidence type="ECO:0000256" key="1">
    <source>
        <dbReference type="ARBA" id="ARBA00004141"/>
    </source>
</evidence>
<feature type="chain" id="PRO_5042036778" evidence="11">
    <location>
        <begin position="19"/>
        <end position="1153"/>
    </location>
</feature>
<dbReference type="PROSITE" id="PS50259">
    <property type="entry name" value="G_PROTEIN_RECEP_F3_4"/>
    <property type="match status" value="1"/>
</dbReference>
<dbReference type="GO" id="GO:0038039">
    <property type="term" value="C:G protein-coupled receptor heterodimeric complex"/>
    <property type="evidence" value="ECO:0007669"/>
    <property type="project" value="TreeGrafter"/>
</dbReference>
<feature type="transmembrane region" description="Helical" evidence="10">
    <location>
        <begin position="943"/>
        <end position="964"/>
    </location>
</feature>
<evidence type="ECO:0000256" key="7">
    <source>
        <dbReference type="ARBA" id="ARBA00023180"/>
    </source>
</evidence>
<sequence length="1153" mass="129020">MRFPTAFLLLLFNTHALAQRLPLLWDTIWDEVPSQTTGRPVKVTDQHPLPAGFDFMDVYEVEIMAQIGSAMGFWFRNGFMDYLNDKYEAIVLYLKVGVIHPIESNTTNIGIKMKSDSIPKFETKWLTMDNFTTGTLNPTEFTRIVVPLDLKMTYPNVANSFFIGPLDEHTACHLVFAGYVGWKNGTQLAPPRPIDDQPQIPNDPWSYETLGQTYAGPDTGLAAQWLCEEGDPLRHYGDLRSIRIQPYRDTNVSIPLPMDTTTAMYENGFWKIDPIWGQPRRFADSYHFPHPTLICAVHNADFIEIGDPKQADYTLIVWAPFWRIEQIHVTAAYADWVKQRRRADGTYGVAVHLRTRVEGAIGTEGSPWVSKAIPNCTDTDPKWQCPDHIWFKDSQMGELHLGKNRLASLTKYTQKSFKQAGFNVDISLDFLPVIQPLVTYTGQIYAIPVSVDLYPWMFNKTTLTDLNLKLPPPHADWGGSWWSAWNMTVFKDYLKIMSDNGYKDLLPLPSSTAGETEMFSYVGFPYGATLFNTDGRCGLDEAAERALNETLIWWKDTPGVLQPRVIYPNVGQAEAFEEWKNAPLKDPLEERLWSMGDVFTWAFGDPNCCGKQQPGVSFENGFGNDLIKCKAYSLPLTVRSLDNTYAQCDISIPTDGPYDALLVAIARNNRLHVNAPTVAKYGPAGGVSGYKSAKYTQEYIAQGDIRGFYDDLLDQVVFMGHPLSQYPSYGLLEEYNPMQLAFNEILFKNVSAKEAVQRACVKINYATMPPCGEDFWYVVLEEDPNRNVGHVTYKWRDNHTALCRSDLSGAKQLPAPLVDAVPTTYIASGSSIGRWMIALSILAMLWELILFAGFMWYRSAPVIRAASITASGLILIGSIITQISVPMRTTIQTEPWWPQCFGTYWFFGIGFATVLGSLAVKTYRVDAIFRNQFPSYSFSDRKVLILIALVIGIEVVILLIYQFWLQDPVGLKTVSVGLTSITVTQQDCPVPHKVTVYMLYGYNALIMGLAILFAARTRNVSSAYNENAFTVIAIGLICVMTIIIVPTIHLVDNPEVVFLLISTGTMLGSTLSTLTFAVPKLLIAYGYSQGPTLGISSWIEKTPSGTPVPEEIGGDLNPGKGDFNSTSRTLDGRRRKSAANHGITTAELLHQSV</sequence>
<organism evidence="13 14">
    <name type="scientific">Rhizophlyctis rosea</name>
    <dbReference type="NCBI Taxonomy" id="64517"/>
    <lineage>
        <taxon>Eukaryota</taxon>
        <taxon>Fungi</taxon>
        <taxon>Fungi incertae sedis</taxon>
        <taxon>Chytridiomycota</taxon>
        <taxon>Chytridiomycota incertae sedis</taxon>
        <taxon>Chytridiomycetes</taxon>
        <taxon>Rhizophlyctidales</taxon>
        <taxon>Rhizophlyctidaceae</taxon>
        <taxon>Rhizophlyctis</taxon>
    </lineage>
</organism>
<evidence type="ECO:0000256" key="9">
    <source>
        <dbReference type="SAM" id="MobiDB-lite"/>
    </source>
</evidence>
<dbReference type="InterPro" id="IPR002455">
    <property type="entry name" value="GPCR3_GABA-B"/>
</dbReference>
<feature type="signal peptide" evidence="11">
    <location>
        <begin position="1"/>
        <end position="18"/>
    </location>
</feature>
<evidence type="ECO:0000256" key="3">
    <source>
        <dbReference type="ARBA" id="ARBA00022989"/>
    </source>
</evidence>
<protein>
    <submittedName>
        <fullName evidence="13">Gamma-aminobutyric acid type B receptor subunit 2</fullName>
    </submittedName>
</protein>
<feature type="transmembrane region" description="Helical" evidence="10">
    <location>
        <begin position="904"/>
        <end position="923"/>
    </location>
</feature>
<evidence type="ECO:0000256" key="2">
    <source>
        <dbReference type="ARBA" id="ARBA00022692"/>
    </source>
</evidence>
<feature type="transmembrane region" description="Helical" evidence="10">
    <location>
        <begin position="1056"/>
        <end position="1078"/>
    </location>
</feature>
<evidence type="ECO:0000313" key="14">
    <source>
        <dbReference type="Proteomes" id="UP001212841"/>
    </source>
</evidence>
<name>A0AAD5SA46_9FUNG</name>
<feature type="region of interest" description="Disordered" evidence="9">
    <location>
        <begin position="1111"/>
        <end position="1139"/>
    </location>
</feature>
<evidence type="ECO:0000256" key="11">
    <source>
        <dbReference type="SAM" id="SignalP"/>
    </source>
</evidence>
<dbReference type="InterPro" id="IPR017978">
    <property type="entry name" value="GPCR_3_C"/>
</dbReference>
<dbReference type="EMBL" id="JADGJD010000511">
    <property type="protein sequence ID" value="KAJ3050460.1"/>
    <property type="molecule type" value="Genomic_DNA"/>
</dbReference>
<proteinExistence type="predicted"/>
<dbReference type="Proteomes" id="UP001212841">
    <property type="component" value="Unassembled WGS sequence"/>
</dbReference>
<evidence type="ECO:0000256" key="4">
    <source>
        <dbReference type="ARBA" id="ARBA00023040"/>
    </source>
</evidence>
<comment type="caution">
    <text evidence="13">The sequence shown here is derived from an EMBL/GenBank/DDBJ whole genome shotgun (WGS) entry which is preliminary data.</text>
</comment>